<accession>A0ABT0XE32</accession>
<feature type="region of interest" description="Disordered" evidence="1">
    <location>
        <begin position="123"/>
        <end position="153"/>
    </location>
</feature>
<dbReference type="RefSeq" id="WP_251603212.1">
    <property type="nucleotide sequence ID" value="NZ_JAMQJY010000001.1"/>
</dbReference>
<proteinExistence type="predicted"/>
<evidence type="ECO:0000256" key="1">
    <source>
        <dbReference type="SAM" id="MobiDB-lite"/>
    </source>
</evidence>
<comment type="caution">
    <text evidence="2">The sequence shown here is derived from an EMBL/GenBank/DDBJ whole genome shotgun (WGS) entry which is preliminary data.</text>
</comment>
<dbReference type="EMBL" id="JAMQJY010000001">
    <property type="protein sequence ID" value="MCM2674152.1"/>
    <property type="molecule type" value="Genomic_DNA"/>
</dbReference>
<feature type="compositionally biased region" description="Basic and acidic residues" evidence="1">
    <location>
        <begin position="123"/>
        <end position="136"/>
    </location>
</feature>
<evidence type="ECO:0000313" key="2">
    <source>
        <dbReference type="EMBL" id="MCM2674152.1"/>
    </source>
</evidence>
<gene>
    <name evidence="2" type="ORF">NDM98_00540</name>
</gene>
<organism evidence="2 3">
    <name type="scientific">Alkalicoccobacillus plakortidis</name>
    <dbReference type="NCBI Taxonomy" id="444060"/>
    <lineage>
        <taxon>Bacteria</taxon>
        <taxon>Bacillati</taxon>
        <taxon>Bacillota</taxon>
        <taxon>Bacilli</taxon>
        <taxon>Bacillales</taxon>
        <taxon>Bacillaceae</taxon>
        <taxon>Alkalicoccobacillus</taxon>
    </lineage>
</organism>
<dbReference type="SUPFAM" id="SSF52540">
    <property type="entry name" value="P-loop containing nucleoside triphosphate hydrolases"/>
    <property type="match status" value="1"/>
</dbReference>
<dbReference type="Proteomes" id="UP001203665">
    <property type="component" value="Unassembled WGS sequence"/>
</dbReference>
<dbReference type="InterPro" id="IPR027417">
    <property type="entry name" value="P-loop_NTPase"/>
</dbReference>
<protein>
    <submittedName>
        <fullName evidence="2">AAA family ATPase</fullName>
    </submittedName>
</protein>
<dbReference type="Gene3D" id="3.40.50.300">
    <property type="entry name" value="P-loop containing nucleotide triphosphate hydrolases"/>
    <property type="match status" value="1"/>
</dbReference>
<keyword evidence="3" id="KW-1185">Reference proteome</keyword>
<reference evidence="2" key="1">
    <citation type="submission" date="2022-06" db="EMBL/GenBank/DDBJ databases">
        <title>Alkalicoccobacillus porphyridii sp. nov., isolated from a marine red alga, Porphyridium purpureum and reclassification of Shouchella plakortidis and Shouchella gibsonii as Alkalicoccobacillus plakortidis comb. nov. and Alkalicoccobacillus gibsonii comb. nov.</title>
        <authorList>
            <person name="Kim K.H."/>
            <person name="Lee J.K."/>
            <person name="Han D.M."/>
            <person name="Baek J.H."/>
            <person name="Jeon C.O."/>
        </authorList>
    </citation>
    <scope>NUCLEOTIDE SEQUENCE</scope>
    <source>
        <strain evidence="2">DSM 19153</strain>
    </source>
</reference>
<sequence>MNVLFLFGPQAVGKMTIGEILSEKLDIPLLFNHMTLDIISPFIGWTQKTFELSTQLRKDIFQAMVDQPENKGLIFTFVWALDVEEDRKEVENFKQIFTTAGIDVYFIELEAELEERLRRNKTENRLAKKPSKRDIESSEQELQTSHQKHRLNSKQGEIQEPLYLRLNVTNLTAEEAAERIFDFQQFGERRYN</sequence>
<name>A0ABT0XE32_9BACI</name>
<evidence type="ECO:0000313" key="3">
    <source>
        <dbReference type="Proteomes" id="UP001203665"/>
    </source>
</evidence>